<comment type="similarity">
    <text evidence="2">Belongs to the acyl-CoA dehydrogenase family.</text>
</comment>
<evidence type="ECO:0000256" key="4">
    <source>
        <dbReference type="ARBA" id="ARBA00022827"/>
    </source>
</evidence>
<dbReference type="Gene3D" id="1.20.140.10">
    <property type="entry name" value="Butyryl-CoA Dehydrogenase, subunit A, domain 3"/>
    <property type="match status" value="1"/>
</dbReference>
<dbReference type="InterPro" id="IPR009100">
    <property type="entry name" value="AcylCoA_DH/oxidase_NM_dom_sf"/>
</dbReference>
<dbReference type="RefSeq" id="WP_378599124.1">
    <property type="nucleotide sequence ID" value="NZ_JBHSQN010000001.1"/>
</dbReference>
<feature type="domain" description="Acyl-CoA dehydrogenase/oxidase N-terminal" evidence="8">
    <location>
        <begin position="3"/>
        <end position="115"/>
    </location>
</feature>
<dbReference type="EMBL" id="JBHSQN010000001">
    <property type="protein sequence ID" value="MFC6010014.1"/>
    <property type="molecule type" value="Genomic_DNA"/>
</dbReference>
<proteinExistence type="inferred from homology"/>
<evidence type="ECO:0000256" key="6">
    <source>
        <dbReference type="SAM" id="MobiDB-lite"/>
    </source>
</evidence>
<dbReference type="PANTHER" id="PTHR43884">
    <property type="entry name" value="ACYL-COA DEHYDROGENASE"/>
    <property type="match status" value="1"/>
</dbReference>
<dbReference type="Pfam" id="PF02771">
    <property type="entry name" value="Acyl-CoA_dh_N"/>
    <property type="match status" value="1"/>
</dbReference>
<evidence type="ECO:0000313" key="9">
    <source>
        <dbReference type="EMBL" id="MFC6010014.1"/>
    </source>
</evidence>
<dbReference type="Pfam" id="PF00441">
    <property type="entry name" value="Acyl-CoA_dh_1"/>
    <property type="match status" value="1"/>
</dbReference>
<organism evidence="9 10">
    <name type="scientific">Nocardia lasii</name>
    <dbReference type="NCBI Taxonomy" id="1616107"/>
    <lineage>
        <taxon>Bacteria</taxon>
        <taxon>Bacillati</taxon>
        <taxon>Actinomycetota</taxon>
        <taxon>Actinomycetes</taxon>
        <taxon>Mycobacteriales</taxon>
        <taxon>Nocardiaceae</taxon>
        <taxon>Nocardia</taxon>
    </lineage>
</organism>
<dbReference type="InterPro" id="IPR037069">
    <property type="entry name" value="AcylCoA_DH/ox_N_sf"/>
</dbReference>
<comment type="caution">
    <text evidence="9">The sequence shown here is derived from an EMBL/GenBank/DDBJ whole genome shotgun (WGS) entry which is preliminary data.</text>
</comment>
<accession>A0ABW1JMX2</accession>
<evidence type="ECO:0000256" key="1">
    <source>
        <dbReference type="ARBA" id="ARBA00001974"/>
    </source>
</evidence>
<keyword evidence="10" id="KW-1185">Reference proteome</keyword>
<feature type="compositionally biased region" description="Low complexity" evidence="6">
    <location>
        <begin position="250"/>
        <end position="259"/>
    </location>
</feature>
<feature type="compositionally biased region" description="Low complexity" evidence="6">
    <location>
        <begin position="225"/>
        <end position="242"/>
    </location>
</feature>
<evidence type="ECO:0000259" key="7">
    <source>
        <dbReference type="Pfam" id="PF00441"/>
    </source>
</evidence>
<dbReference type="Proteomes" id="UP001596223">
    <property type="component" value="Unassembled WGS sequence"/>
</dbReference>
<sequence>MSTNELLEFRDSVRALLGKHATSAALRGAMDTELGYDPKLWRMLCEQVGVAALAVPEEFGGAGASLVESLMVVGELGRTLAGVPMLGSAVLGVQAVLLAGDEQARARLLPDLADGSRTAALCWADATGWDTAGIHITDETLSGTAHYVLHGAQADLLLVLTADGLYETTPTAPGVTVTATPTLDPTRPLATITFTDTPATRIGTVDPSPAPADTCDEPGVLSAPTGTSEGTRTSTDTTEPALAPTPAPGTTPRTTGEAGSPLHQRLRQIAWAALAAEQVGAARRCLEMTVEYTASRVQFGRAIGSFQALKHRMADMYVLVESAESVALAAAESVAANSASAAEDAWVARVYCTEAYSTVAAETIQLHGGIAITWEHDAHLYFKRAHATAHLFA</sequence>
<evidence type="ECO:0000259" key="8">
    <source>
        <dbReference type="Pfam" id="PF02771"/>
    </source>
</evidence>
<dbReference type="InterPro" id="IPR036250">
    <property type="entry name" value="AcylCo_DH-like_C"/>
</dbReference>
<evidence type="ECO:0000256" key="2">
    <source>
        <dbReference type="ARBA" id="ARBA00009347"/>
    </source>
</evidence>
<reference evidence="10" key="1">
    <citation type="journal article" date="2019" name="Int. J. Syst. Evol. Microbiol.">
        <title>The Global Catalogue of Microorganisms (GCM) 10K type strain sequencing project: providing services to taxonomists for standard genome sequencing and annotation.</title>
        <authorList>
            <consortium name="The Broad Institute Genomics Platform"/>
            <consortium name="The Broad Institute Genome Sequencing Center for Infectious Disease"/>
            <person name="Wu L."/>
            <person name="Ma J."/>
        </authorList>
    </citation>
    <scope>NUCLEOTIDE SEQUENCE [LARGE SCALE GENOMIC DNA]</scope>
    <source>
        <strain evidence="10">CCUG 36956</strain>
    </source>
</reference>
<keyword evidence="5" id="KW-0560">Oxidoreductase</keyword>
<feature type="domain" description="Acyl-CoA dehydrogenase/oxidase C-terminal" evidence="7">
    <location>
        <begin position="273"/>
        <end position="388"/>
    </location>
</feature>
<protein>
    <submittedName>
        <fullName evidence="9">Acyl-CoA dehydrogenase family protein</fullName>
    </submittedName>
</protein>
<gene>
    <name evidence="9" type="ORF">ACFP3H_03040</name>
</gene>
<dbReference type="SUPFAM" id="SSF56645">
    <property type="entry name" value="Acyl-CoA dehydrogenase NM domain-like"/>
    <property type="match status" value="1"/>
</dbReference>
<name>A0ABW1JMX2_9NOCA</name>
<feature type="region of interest" description="Disordered" evidence="6">
    <location>
        <begin position="199"/>
        <end position="259"/>
    </location>
</feature>
<dbReference type="SUPFAM" id="SSF47203">
    <property type="entry name" value="Acyl-CoA dehydrogenase C-terminal domain-like"/>
    <property type="match status" value="1"/>
</dbReference>
<dbReference type="InterPro" id="IPR013786">
    <property type="entry name" value="AcylCoA_DH/ox_N"/>
</dbReference>
<comment type="cofactor">
    <cofactor evidence="1">
        <name>FAD</name>
        <dbReference type="ChEBI" id="CHEBI:57692"/>
    </cofactor>
</comment>
<evidence type="ECO:0000313" key="10">
    <source>
        <dbReference type="Proteomes" id="UP001596223"/>
    </source>
</evidence>
<dbReference type="PANTHER" id="PTHR43884:SF20">
    <property type="entry name" value="ACYL-COA DEHYDROGENASE FADE28"/>
    <property type="match status" value="1"/>
</dbReference>
<keyword evidence="4" id="KW-0274">FAD</keyword>
<dbReference type="Gene3D" id="1.10.540.10">
    <property type="entry name" value="Acyl-CoA dehydrogenase/oxidase, N-terminal domain"/>
    <property type="match status" value="1"/>
</dbReference>
<keyword evidence="3" id="KW-0285">Flavoprotein</keyword>
<evidence type="ECO:0000256" key="3">
    <source>
        <dbReference type="ARBA" id="ARBA00022630"/>
    </source>
</evidence>
<evidence type="ECO:0000256" key="5">
    <source>
        <dbReference type="ARBA" id="ARBA00023002"/>
    </source>
</evidence>
<dbReference type="InterPro" id="IPR009075">
    <property type="entry name" value="AcylCo_DH/oxidase_C"/>
</dbReference>